<gene>
    <name evidence="1" type="ORF">C5O19_09605</name>
</gene>
<keyword evidence="2" id="KW-1185">Reference proteome</keyword>
<dbReference type="OrthoDB" id="872894at2"/>
<dbReference type="EMBL" id="PTRA01000001">
    <property type="protein sequence ID" value="PQA59857.1"/>
    <property type="molecule type" value="Genomic_DNA"/>
</dbReference>
<dbReference type="AlphaFoldDB" id="A0A2S7IQ61"/>
<dbReference type="Pfam" id="PF13030">
    <property type="entry name" value="DUF3891"/>
    <property type="match status" value="1"/>
</dbReference>
<dbReference type="RefSeq" id="WP_104711667.1">
    <property type="nucleotide sequence ID" value="NZ_PTRA01000001.1"/>
</dbReference>
<reference evidence="2" key="1">
    <citation type="submission" date="2018-02" db="EMBL/GenBank/DDBJ databases">
        <title>Genome sequencing of Solimonas sp. HR-BB.</title>
        <authorList>
            <person name="Lee Y."/>
            <person name="Jeon C.O."/>
        </authorList>
    </citation>
    <scope>NUCLEOTIDE SEQUENCE [LARGE SCALE GENOMIC DNA]</scope>
    <source>
        <strain evidence="2">HR-U</strain>
    </source>
</reference>
<evidence type="ECO:0000313" key="1">
    <source>
        <dbReference type="EMBL" id="PQA59857.1"/>
    </source>
</evidence>
<proteinExistence type="predicted"/>
<dbReference type="Proteomes" id="UP000239590">
    <property type="component" value="Unassembled WGS sequence"/>
</dbReference>
<name>A0A2S7IQ61_9BACT</name>
<comment type="caution">
    <text evidence="1">The sequence shown here is derived from an EMBL/GenBank/DDBJ whole genome shotgun (WGS) entry which is preliminary data.</text>
</comment>
<dbReference type="InterPro" id="IPR024992">
    <property type="entry name" value="DUF3891"/>
</dbReference>
<protein>
    <submittedName>
        <fullName evidence="1">DUF3891 domain-containing protein</fullName>
    </submittedName>
</protein>
<organism evidence="1 2">
    <name type="scientific">Siphonobacter curvatus</name>
    <dbReference type="NCBI Taxonomy" id="2094562"/>
    <lineage>
        <taxon>Bacteria</taxon>
        <taxon>Pseudomonadati</taxon>
        <taxon>Bacteroidota</taxon>
        <taxon>Cytophagia</taxon>
        <taxon>Cytophagales</taxon>
        <taxon>Cytophagaceae</taxon>
        <taxon>Siphonobacter</taxon>
    </lineage>
</organism>
<sequence length="242" mass="28223">MIVKPTSSGWEIIHQQAHGMLALQLALQWPVKKRPMHWIKTIVALTEHDDGQEPWEGKNHLNEAGAPLNFQMMEYSVEQCRNVIQIGLEKSRWNALMVSMHTSYLYEPKRGVSKELNDFLDEQKRNQKDWCAHYQITQEQAEYAYSFIQWCDALSLILCQDQIPAGERRLEISPGPDGTSYYIFQRSSGTVGVEPWPFMQKAFTVEVESYEVDQMIFKDDKELFNAMQQALITEKKWVFKAK</sequence>
<accession>A0A2S7IQ61</accession>
<evidence type="ECO:0000313" key="2">
    <source>
        <dbReference type="Proteomes" id="UP000239590"/>
    </source>
</evidence>